<feature type="region of interest" description="Disordered" evidence="1">
    <location>
        <begin position="247"/>
        <end position="281"/>
    </location>
</feature>
<accession>A0ABQ0HI51</accession>
<dbReference type="SMART" id="SM00507">
    <property type="entry name" value="HNHc"/>
    <property type="match status" value="1"/>
</dbReference>
<evidence type="ECO:0000313" key="4">
    <source>
        <dbReference type="Proteomes" id="UP000004881"/>
    </source>
</evidence>
<dbReference type="Proteomes" id="UP000004881">
    <property type="component" value="Unassembled WGS sequence"/>
</dbReference>
<evidence type="ECO:0000256" key="1">
    <source>
        <dbReference type="SAM" id="MobiDB-lite"/>
    </source>
</evidence>
<reference evidence="3 4" key="1">
    <citation type="submission" date="2012-02" db="EMBL/GenBank/DDBJ databases">
        <title>Whole genome shotgun sequence of Gordonia terrae NBRC 100016.</title>
        <authorList>
            <person name="Takarada H."/>
            <person name="Hosoyama A."/>
            <person name="Tsuchikane K."/>
            <person name="Katsumata H."/>
            <person name="Yamazaki S."/>
            <person name="Fujita N."/>
        </authorList>
    </citation>
    <scope>NUCLEOTIDE SEQUENCE [LARGE SCALE GENOMIC DNA]</scope>
    <source>
        <strain evidence="3 4">NBRC 100016</strain>
    </source>
</reference>
<sequence length="505" mass="54748">MSGDEIMAFTEPSAPPLPLLLDQYARLRALLDEIAETQSTDCSETELLQVAIEHERAERRMLSLFTDHIVDIDERSAYRKMGCQTVSNFLCHALNRRGEATRLMNRVWALGRFPDMQGVPLEPRFPETAKGVADGEISGRHVDVVIEVMRKIPADVDPADREAAEATLAHYAREYDPSSLRDLGARILAHLDPDGTITDDRDRARNRGLKLGPQDAQLMSRLTATLDPTTRAMLDVVLSVWAAPGMNNPADPESPTGNPAAADPDALAAAAGRDERSAEKRNHDALRAMLRFVLDAGALGGSHHGLPAHLVVSITESALRDAAGDPARTATGTLLPIKDAIDLAADAQHHLAVFRDHSSEVLYLGRSRRLASRAQRIAAVARDGGCTFPGCTRPSFDCEIHHVVEWDAHHGSTDLDTLATACPPHNRVVGTGADQWATTIATDGIDAGRAVWHPPRSHPSSTPRINHAHRTDAILDRMRADVRRRRTAVPESGGSAPTDTGADPP</sequence>
<keyword evidence="4" id="KW-1185">Reference proteome</keyword>
<dbReference type="InterPro" id="IPR003615">
    <property type="entry name" value="HNH_nuc"/>
</dbReference>
<evidence type="ECO:0000313" key="3">
    <source>
        <dbReference type="EMBL" id="GAB45557.1"/>
    </source>
</evidence>
<dbReference type="CDD" id="cd00085">
    <property type="entry name" value="HNHc"/>
    <property type="match status" value="1"/>
</dbReference>
<feature type="compositionally biased region" description="Low complexity" evidence="1">
    <location>
        <begin position="259"/>
        <end position="271"/>
    </location>
</feature>
<dbReference type="EMBL" id="BAFD01000091">
    <property type="protein sequence ID" value="GAB45557.1"/>
    <property type="molecule type" value="Genomic_DNA"/>
</dbReference>
<feature type="domain" description="HNH nuclease" evidence="2">
    <location>
        <begin position="374"/>
        <end position="427"/>
    </location>
</feature>
<comment type="caution">
    <text evidence="3">The sequence shown here is derived from an EMBL/GenBank/DDBJ whole genome shotgun (WGS) entry which is preliminary data.</text>
</comment>
<proteinExistence type="predicted"/>
<dbReference type="Pfam" id="PF02720">
    <property type="entry name" value="DUF222"/>
    <property type="match status" value="1"/>
</dbReference>
<organism evidence="3 4">
    <name type="scientific">Gordonia terrae NBRC 100016</name>
    <dbReference type="NCBI Taxonomy" id="1089454"/>
    <lineage>
        <taxon>Bacteria</taxon>
        <taxon>Bacillati</taxon>
        <taxon>Actinomycetota</taxon>
        <taxon>Actinomycetes</taxon>
        <taxon>Mycobacteriales</taxon>
        <taxon>Gordoniaceae</taxon>
        <taxon>Gordonia</taxon>
    </lineage>
</organism>
<evidence type="ECO:0000259" key="2">
    <source>
        <dbReference type="SMART" id="SM00507"/>
    </source>
</evidence>
<protein>
    <recommendedName>
        <fullName evidence="2">HNH nuclease domain-containing protein</fullName>
    </recommendedName>
</protein>
<feature type="compositionally biased region" description="Basic and acidic residues" evidence="1">
    <location>
        <begin position="272"/>
        <end position="281"/>
    </location>
</feature>
<name>A0ABQ0HI51_9ACTN</name>
<feature type="region of interest" description="Disordered" evidence="1">
    <location>
        <begin position="483"/>
        <end position="505"/>
    </location>
</feature>
<gene>
    <name evidence="3" type="ORF">GOTRE_125_01950</name>
</gene>
<dbReference type="InterPro" id="IPR003870">
    <property type="entry name" value="DUF222"/>
</dbReference>